<gene>
    <name evidence="1" type="ORF">QE382_001230</name>
</gene>
<dbReference type="RefSeq" id="WP_307185117.1">
    <property type="nucleotide sequence ID" value="NZ_JAUTBA010000001.1"/>
</dbReference>
<protein>
    <recommendedName>
        <fullName evidence="3">Clostripain</fullName>
    </recommendedName>
</protein>
<evidence type="ECO:0000313" key="1">
    <source>
        <dbReference type="EMBL" id="MDQ1149246.1"/>
    </source>
</evidence>
<reference evidence="1 2" key="1">
    <citation type="submission" date="2023-07" db="EMBL/GenBank/DDBJ databases">
        <title>Functional and genomic diversity of the sorghum phyllosphere microbiome.</title>
        <authorList>
            <person name="Shade A."/>
        </authorList>
    </citation>
    <scope>NUCLEOTIDE SEQUENCE [LARGE SCALE GENOMIC DNA]</scope>
    <source>
        <strain evidence="1 2">SORGH_AS_0892</strain>
    </source>
</reference>
<dbReference type="Pfam" id="PF03415">
    <property type="entry name" value="Peptidase_C11"/>
    <property type="match status" value="1"/>
</dbReference>
<organism evidence="1 2">
    <name type="scientific">Sphingobacterium zeae</name>
    <dbReference type="NCBI Taxonomy" id="1776859"/>
    <lineage>
        <taxon>Bacteria</taxon>
        <taxon>Pseudomonadati</taxon>
        <taxon>Bacteroidota</taxon>
        <taxon>Sphingobacteriia</taxon>
        <taxon>Sphingobacteriales</taxon>
        <taxon>Sphingobacteriaceae</taxon>
        <taxon>Sphingobacterium</taxon>
    </lineage>
</organism>
<name>A0ABU0U4S4_9SPHI</name>
<dbReference type="PANTHER" id="PTHR37835:SF1">
    <property type="entry name" value="ALPHA-CLOSTRIPAIN"/>
    <property type="match status" value="1"/>
</dbReference>
<sequence>MRFILITLFVVLFISCKKDDQAEAPKIKYDHTIIVVMEANNNLRQYAFNNINEMELASNNLKNAAVLVYLHSNNDKAILLRVKFDENLKVIASDTIKKYTISSSSPQQLNMAINDSKELFPAESYGLILWSHATSWAPPISKRIETRSFGEDQGKQMDIIDLKNSIPSGFEYIIFDACNMASIEVLWEFKEKAKYIIASPTEVLASGFPYRKVLPYLASKEPDLINVANQYFEHYSSYTGQMQSASVTLLNTAELSKLSSLCADLYLKNKSVGIPIRVNVQRLDYTADFPVLAFDFVNYLEVNFPLSELDPIKKQMEKTIIYKNATDQFLGKPIKAFSGFTCFIPESEDFYLNYYRTLNWYKDSGTNVLF</sequence>
<dbReference type="Gene3D" id="3.40.50.11970">
    <property type="match status" value="1"/>
</dbReference>
<evidence type="ECO:0000313" key="2">
    <source>
        <dbReference type="Proteomes" id="UP001244640"/>
    </source>
</evidence>
<proteinExistence type="predicted"/>
<dbReference type="InterPro" id="IPR005077">
    <property type="entry name" value="Peptidase_C11"/>
</dbReference>
<accession>A0ABU0U4S4</accession>
<keyword evidence="2" id="KW-1185">Reference proteome</keyword>
<dbReference type="Proteomes" id="UP001244640">
    <property type="component" value="Unassembled WGS sequence"/>
</dbReference>
<dbReference type="EMBL" id="JAUTBA010000001">
    <property type="protein sequence ID" value="MDQ1149246.1"/>
    <property type="molecule type" value="Genomic_DNA"/>
</dbReference>
<comment type="caution">
    <text evidence="1">The sequence shown here is derived from an EMBL/GenBank/DDBJ whole genome shotgun (WGS) entry which is preliminary data.</text>
</comment>
<evidence type="ECO:0008006" key="3">
    <source>
        <dbReference type="Google" id="ProtNLM"/>
    </source>
</evidence>
<dbReference type="PROSITE" id="PS51257">
    <property type="entry name" value="PROKAR_LIPOPROTEIN"/>
    <property type="match status" value="1"/>
</dbReference>
<dbReference type="PANTHER" id="PTHR37835">
    <property type="entry name" value="ALPHA-CLOSTRIPAIN"/>
    <property type="match status" value="1"/>
</dbReference>